<dbReference type="AlphaFoldDB" id="A0A848DTV7"/>
<sequence length="196" mass="21467">MSDTVLAWMVAGVLVLAVLAVYSFRVVPADERLVRFRRGCRGHQVKGPGLVVVLPGIDRGVRVPLRRTWADVMWLEATTGDGVSVTVNGAALISVFDPVRYALTTDPAESATTDALEAEIGRYVAERDLVELSESAVNERGELTSRVNARTREWGVEVARVELSRIEVRLDADLIRWAGSLTARASPATRQLRRSA</sequence>
<name>A0A848DTV7_9PSEU</name>
<dbReference type="GO" id="GO:0005886">
    <property type="term" value="C:plasma membrane"/>
    <property type="evidence" value="ECO:0007669"/>
    <property type="project" value="InterPro"/>
</dbReference>
<reference evidence="4 5" key="1">
    <citation type="submission" date="2020-04" db="EMBL/GenBank/DDBJ databases">
        <authorList>
            <person name="Klaysubun C."/>
            <person name="Duangmal K."/>
            <person name="Lipun K."/>
        </authorList>
    </citation>
    <scope>NUCLEOTIDE SEQUENCE [LARGE SCALE GENOMIC DNA]</scope>
    <source>
        <strain evidence="4 5">DSM 45300</strain>
    </source>
</reference>
<dbReference type="Gene3D" id="3.30.479.30">
    <property type="entry name" value="Band 7 domain"/>
    <property type="match status" value="1"/>
</dbReference>
<keyword evidence="2" id="KW-1133">Transmembrane helix</keyword>
<dbReference type="RefSeq" id="WP_169416269.1">
    <property type="nucleotide sequence ID" value="NZ_JAAXKZ010000231.1"/>
</dbReference>
<dbReference type="SUPFAM" id="SSF117892">
    <property type="entry name" value="Band 7/SPFH domain"/>
    <property type="match status" value="1"/>
</dbReference>
<feature type="domain" description="Band 7" evidence="3">
    <location>
        <begin position="22"/>
        <end position="185"/>
    </location>
</feature>
<gene>
    <name evidence="4" type="ORF">HF519_29715</name>
</gene>
<feature type="transmembrane region" description="Helical" evidence="2">
    <location>
        <begin position="6"/>
        <end position="27"/>
    </location>
</feature>
<comment type="similarity">
    <text evidence="1">Belongs to the band 7/mec-2 family.</text>
</comment>
<keyword evidence="5" id="KW-1185">Reference proteome</keyword>
<dbReference type="InterPro" id="IPR001107">
    <property type="entry name" value="Band_7"/>
</dbReference>
<dbReference type="PANTHER" id="PTHR10264">
    <property type="entry name" value="BAND 7 PROTEIN-RELATED"/>
    <property type="match status" value="1"/>
</dbReference>
<keyword evidence="2" id="KW-0472">Membrane</keyword>
<dbReference type="PANTHER" id="PTHR10264:SF19">
    <property type="entry name" value="AT06885P-RELATED"/>
    <property type="match status" value="1"/>
</dbReference>
<dbReference type="EMBL" id="JAAXKZ010000231">
    <property type="protein sequence ID" value="NMH95634.1"/>
    <property type="molecule type" value="Genomic_DNA"/>
</dbReference>
<dbReference type="Proteomes" id="UP000586918">
    <property type="component" value="Unassembled WGS sequence"/>
</dbReference>
<comment type="caution">
    <text evidence="4">The sequence shown here is derived from an EMBL/GenBank/DDBJ whole genome shotgun (WGS) entry which is preliminary data.</text>
</comment>
<evidence type="ECO:0000259" key="3">
    <source>
        <dbReference type="SMART" id="SM00244"/>
    </source>
</evidence>
<keyword evidence="2" id="KW-0812">Transmembrane</keyword>
<evidence type="ECO:0000313" key="5">
    <source>
        <dbReference type="Proteomes" id="UP000586918"/>
    </source>
</evidence>
<accession>A0A848DTV7</accession>
<evidence type="ECO:0000256" key="1">
    <source>
        <dbReference type="ARBA" id="ARBA00008164"/>
    </source>
</evidence>
<organism evidence="4 5">
    <name type="scientific">Pseudonocardia bannensis</name>
    <dbReference type="NCBI Taxonomy" id="630973"/>
    <lineage>
        <taxon>Bacteria</taxon>
        <taxon>Bacillati</taxon>
        <taxon>Actinomycetota</taxon>
        <taxon>Actinomycetes</taxon>
        <taxon>Pseudonocardiales</taxon>
        <taxon>Pseudonocardiaceae</taxon>
        <taxon>Pseudonocardia</taxon>
    </lineage>
</organism>
<dbReference type="Pfam" id="PF01145">
    <property type="entry name" value="Band_7"/>
    <property type="match status" value="1"/>
</dbReference>
<evidence type="ECO:0000256" key="2">
    <source>
        <dbReference type="SAM" id="Phobius"/>
    </source>
</evidence>
<protein>
    <recommendedName>
        <fullName evidence="3">Band 7 domain-containing protein</fullName>
    </recommendedName>
</protein>
<evidence type="ECO:0000313" key="4">
    <source>
        <dbReference type="EMBL" id="NMH95634.1"/>
    </source>
</evidence>
<dbReference type="InterPro" id="IPR036013">
    <property type="entry name" value="Band_7/SPFH_dom_sf"/>
</dbReference>
<dbReference type="InterPro" id="IPR043202">
    <property type="entry name" value="Band-7_stomatin-like"/>
</dbReference>
<proteinExistence type="inferred from homology"/>
<dbReference type="SMART" id="SM00244">
    <property type="entry name" value="PHB"/>
    <property type="match status" value="1"/>
</dbReference>